<reference evidence="2 3" key="1">
    <citation type="submission" date="2019-11" db="EMBL/GenBank/DDBJ databases">
        <title>Draft genome sequences of five Paenibacillus species of dairy origin.</title>
        <authorList>
            <person name="Olajide A.M."/>
            <person name="Chen S."/>
            <person name="Lapointe G."/>
        </authorList>
    </citation>
    <scope>NUCLEOTIDE SEQUENCE [LARGE SCALE GENOMIC DNA]</scope>
    <source>
        <strain evidence="2 3">3CT49</strain>
    </source>
</reference>
<dbReference type="Proteomes" id="UP000442469">
    <property type="component" value="Unassembled WGS sequence"/>
</dbReference>
<gene>
    <name evidence="2" type="ORF">GNQ08_19340</name>
</gene>
<dbReference type="RefSeq" id="WP_155620594.1">
    <property type="nucleotide sequence ID" value="NZ_CP086393.1"/>
</dbReference>
<protein>
    <submittedName>
        <fullName evidence="2">Uncharacterized protein</fullName>
    </submittedName>
</protein>
<sequence>MFKKILLPCLVAVAMFSSAISVSAEPADSNVFEFGNVYQYDIDTYEKTSSYNDLKVVIKDEENLDLILDGNTIQNMKYEKQVDDHYQTTLISATGQIDDSNSAFIRLVFDKKENANGNIILTHRKEAQSNETTDTNKGTDIVETKDYIRFAASEPIDLKTLVNGVEKNMVQGVPDPTSIITPTAAGDLPVVKSYKYGNYMYGGVFWNTNYIATGSSVMQLKFVPLYGSLNSWTNPNGRSGTLIKNQSLIISTNATYSFVGSGPKGSTQPTVDNPNNPKNVTIKVSYRGLALGVTFPLNSYNSISPGTSANWNIKNQYLDIINDNGDILDQYYLEGITTITGAGKSCQVSTSAKIDIGALYYFGDIPAQDVVLHDNVVIPNFTASVVSE</sequence>
<comment type="caution">
    <text evidence="2">The sequence shown here is derived from an EMBL/GenBank/DDBJ whole genome shotgun (WGS) entry which is preliminary data.</text>
</comment>
<accession>A0A6N8F231</accession>
<organism evidence="2 3">
    <name type="scientific">Paenibacillus macerans</name>
    <name type="common">Bacillus macerans</name>
    <dbReference type="NCBI Taxonomy" id="44252"/>
    <lineage>
        <taxon>Bacteria</taxon>
        <taxon>Bacillati</taxon>
        <taxon>Bacillota</taxon>
        <taxon>Bacilli</taxon>
        <taxon>Bacillales</taxon>
        <taxon>Paenibacillaceae</taxon>
        <taxon>Paenibacillus</taxon>
    </lineage>
</organism>
<evidence type="ECO:0000313" key="2">
    <source>
        <dbReference type="EMBL" id="MUG24532.1"/>
    </source>
</evidence>
<proteinExistence type="predicted"/>
<dbReference type="EMBL" id="WNZZ01000016">
    <property type="protein sequence ID" value="MUG24532.1"/>
    <property type="molecule type" value="Genomic_DNA"/>
</dbReference>
<dbReference type="AlphaFoldDB" id="A0A6N8F231"/>
<feature type="signal peptide" evidence="1">
    <location>
        <begin position="1"/>
        <end position="24"/>
    </location>
</feature>
<name>A0A6N8F231_PAEMA</name>
<keyword evidence="1" id="KW-0732">Signal</keyword>
<evidence type="ECO:0000256" key="1">
    <source>
        <dbReference type="SAM" id="SignalP"/>
    </source>
</evidence>
<feature type="chain" id="PRO_5026939829" evidence="1">
    <location>
        <begin position="25"/>
        <end position="388"/>
    </location>
</feature>
<evidence type="ECO:0000313" key="3">
    <source>
        <dbReference type="Proteomes" id="UP000442469"/>
    </source>
</evidence>